<dbReference type="Proteomes" id="UP000469385">
    <property type="component" value="Unassembled WGS sequence"/>
</dbReference>
<dbReference type="InterPro" id="IPR042098">
    <property type="entry name" value="TauD-like_sf"/>
</dbReference>
<evidence type="ECO:0000256" key="2">
    <source>
        <dbReference type="ARBA" id="ARBA00022723"/>
    </source>
</evidence>
<dbReference type="Gene3D" id="3.60.130.10">
    <property type="entry name" value="Clavaminate synthase-like"/>
    <property type="match status" value="1"/>
</dbReference>
<gene>
    <name evidence="7" type="ORF">GON04_20920</name>
</gene>
<keyword evidence="4" id="KW-0560">Oxidoreductase</keyword>
<dbReference type="PANTHER" id="PTHR43779">
    <property type="entry name" value="DIOXYGENASE RV0097-RELATED"/>
    <property type="match status" value="1"/>
</dbReference>
<name>A0A6N8IY84_9BURK</name>
<dbReference type="Pfam" id="PF02668">
    <property type="entry name" value="TauD"/>
    <property type="match status" value="1"/>
</dbReference>
<dbReference type="InterPro" id="IPR003819">
    <property type="entry name" value="TauD/TfdA-like"/>
</dbReference>
<dbReference type="EMBL" id="WSEL01000009">
    <property type="protein sequence ID" value="MVQ31934.1"/>
    <property type="molecule type" value="Genomic_DNA"/>
</dbReference>
<comment type="similarity">
    <text evidence="1">Belongs to the TfdA dioxygenase family.</text>
</comment>
<sequence length="371" mass="41382">MPCASRRCPARSSSARWSWRCGSMKRRSSCRASTPARSRLCARSCSRRSSSCCPIACSSSRSRDARPRASAPECVVIQATDSEREVRMAITITPLRPSIGAEVRGLDLTGPIGDGDFAKIRQAFYDHDLLVVRGGPFSDDDHIRFSSRFGELKKLAYDAYLGDRRPEIFVVSNIKEGERYIGAHDAGMFWHSDGPFLPKPHGPSALHAIEVPVQDGRVLGDTHFASTAAAYDALPQSMKRRLEGLQAVNSMLRRFELAARSGVQDSAATKHSKAQEQEAVHPVVRVHPVTGRKCLFVSDGYTTRILGLPEDESKALIEELTQHIVQPQFCYTHSWQLNDLVMWDNCSTQHKATFDYKLPQRRLMHRTTLVG</sequence>
<evidence type="ECO:0000313" key="8">
    <source>
        <dbReference type="Proteomes" id="UP000469385"/>
    </source>
</evidence>
<evidence type="ECO:0000256" key="1">
    <source>
        <dbReference type="ARBA" id="ARBA00005896"/>
    </source>
</evidence>
<protein>
    <submittedName>
        <fullName evidence="7">TauD/TfdA family dioxygenase</fullName>
    </submittedName>
</protein>
<dbReference type="GO" id="GO:0046872">
    <property type="term" value="F:metal ion binding"/>
    <property type="evidence" value="ECO:0007669"/>
    <property type="project" value="UniProtKB-KW"/>
</dbReference>
<evidence type="ECO:0000259" key="6">
    <source>
        <dbReference type="Pfam" id="PF02668"/>
    </source>
</evidence>
<keyword evidence="5" id="KW-0408">Iron</keyword>
<organism evidence="7 8">
    <name type="scientific">Ramlibacter pinisoli</name>
    <dbReference type="NCBI Taxonomy" id="2682844"/>
    <lineage>
        <taxon>Bacteria</taxon>
        <taxon>Pseudomonadati</taxon>
        <taxon>Pseudomonadota</taxon>
        <taxon>Betaproteobacteria</taxon>
        <taxon>Burkholderiales</taxon>
        <taxon>Comamonadaceae</taxon>
        <taxon>Ramlibacter</taxon>
    </lineage>
</organism>
<keyword evidence="3 7" id="KW-0223">Dioxygenase</keyword>
<keyword evidence="2" id="KW-0479">Metal-binding</keyword>
<dbReference type="InterPro" id="IPR051178">
    <property type="entry name" value="TfdA_dioxygenase"/>
</dbReference>
<evidence type="ECO:0000256" key="3">
    <source>
        <dbReference type="ARBA" id="ARBA00022964"/>
    </source>
</evidence>
<dbReference type="PANTHER" id="PTHR43779:SF3">
    <property type="entry name" value="(3R)-3-[(CARBOXYMETHYL)AMINO]FATTY ACID OXYGENASE_DECARBOXYLASE"/>
    <property type="match status" value="1"/>
</dbReference>
<comment type="caution">
    <text evidence="7">The sequence shown here is derived from an EMBL/GenBank/DDBJ whole genome shotgun (WGS) entry which is preliminary data.</text>
</comment>
<evidence type="ECO:0000256" key="4">
    <source>
        <dbReference type="ARBA" id="ARBA00023002"/>
    </source>
</evidence>
<dbReference type="SUPFAM" id="SSF51197">
    <property type="entry name" value="Clavaminate synthase-like"/>
    <property type="match status" value="1"/>
</dbReference>
<feature type="domain" description="TauD/TfdA-like" evidence="6">
    <location>
        <begin position="92"/>
        <end position="368"/>
    </location>
</feature>
<accession>A0A6N8IY84</accession>
<evidence type="ECO:0000256" key="5">
    <source>
        <dbReference type="ARBA" id="ARBA00023004"/>
    </source>
</evidence>
<keyword evidence="8" id="KW-1185">Reference proteome</keyword>
<dbReference type="AlphaFoldDB" id="A0A6N8IY84"/>
<proteinExistence type="inferred from homology"/>
<evidence type="ECO:0000313" key="7">
    <source>
        <dbReference type="EMBL" id="MVQ31934.1"/>
    </source>
</evidence>
<dbReference type="GO" id="GO:0016706">
    <property type="term" value="F:2-oxoglutarate-dependent dioxygenase activity"/>
    <property type="evidence" value="ECO:0007669"/>
    <property type="project" value="UniProtKB-ARBA"/>
</dbReference>
<reference evidence="7 8" key="1">
    <citation type="submission" date="2019-12" db="EMBL/GenBank/DDBJ databases">
        <authorList>
            <person name="Huq M.A."/>
        </authorList>
    </citation>
    <scope>NUCLEOTIDE SEQUENCE [LARGE SCALE GENOMIC DNA]</scope>
    <source>
        <strain evidence="7 8">MAH-25</strain>
    </source>
</reference>